<keyword evidence="1" id="KW-0175">Coiled coil</keyword>
<gene>
    <name evidence="3" type="ORF">C6P61_16715</name>
</gene>
<evidence type="ECO:0000256" key="2">
    <source>
        <dbReference type="SAM" id="MobiDB-lite"/>
    </source>
</evidence>
<accession>A0A2S9KAF7</accession>
<proteinExistence type="predicted"/>
<dbReference type="OrthoDB" id="9963293at2"/>
<dbReference type="Proteomes" id="UP000238326">
    <property type="component" value="Unassembled WGS sequence"/>
</dbReference>
<evidence type="ECO:0000313" key="3">
    <source>
        <dbReference type="EMBL" id="PRD67414.1"/>
    </source>
</evidence>
<dbReference type="AlphaFoldDB" id="A0A2S9KAF7"/>
<evidence type="ECO:0000313" key="4">
    <source>
        <dbReference type="Proteomes" id="UP000238326"/>
    </source>
</evidence>
<feature type="region of interest" description="Disordered" evidence="2">
    <location>
        <begin position="309"/>
        <end position="348"/>
    </location>
</feature>
<dbReference type="RefSeq" id="WP_105731048.1">
    <property type="nucleotide sequence ID" value="NZ_PVLR01000064.1"/>
</dbReference>
<feature type="coiled-coil region" evidence="1">
    <location>
        <begin position="149"/>
        <end position="250"/>
    </location>
</feature>
<sequence>MNQATDPLIENSPAASDPETQLRQGLLALLTPLAAQQVTAREAYASMTRLVARLEGDVPTGARLVGLLQLFNAQRPAGLPAIPVGTAGVAQDCVAAYRRSLVRANTLGVAHPALPADMVEGLNRWLERLLDLMKDEIRRPYEAEAVQLRAQLAAELAAQQQAAEAERQSAREALRALESRLEQSQQQTVALEQQNAAQALRLDELQAALVRSEAENRASAERAAVLQSRLDQSAERLGQLELSLRQAQAAGDEERRQRLLSIDTARVVERELAGEKEKRKAADALTRTLEKYLEEEKVRAAVLQSALSEAQRQPVSMAAEPVKSNQARLKPSRRSAPAATPVRRKTLR</sequence>
<evidence type="ECO:0000256" key="1">
    <source>
        <dbReference type="SAM" id="Coils"/>
    </source>
</evidence>
<organism evidence="3 4">
    <name type="scientific">Malikia spinosa</name>
    <dbReference type="NCBI Taxonomy" id="86180"/>
    <lineage>
        <taxon>Bacteria</taxon>
        <taxon>Pseudomonadati</taxon>
        <taxon>Pseudomonadota</taxon>
        <taxon>Betaproteobacteria</taxon>
        <taxon>Burkholderiales</taxon>
        <taxon>Comamonadaceae</taxon>
        <taxon>Malikia</taxon>
    </lineage>
</organism>
<keyword evidence="4" id="KW-1185">Reference proteome</keyword>
<comment type="caution">
    <text evidence="3">The sequence shown here is derived from an EMBL/GenBank/DDBJ whole genome shotgun (WGS) entry which is preliminary data.</text>
</comment>
<name>A0A2S9KAF7_9BURK</name>
<evidence type="ECO:0008006" key="5">
    <source>
        <dbReference type="Google" id="ProtNLM"/>
    </source>
</evidence>
<dbReference type="EMBL" id="PVLR01000064">
    <property type="protein sequence ID" value="PRD67414.1"/>
    <property type="molecule type" value="Genomic_DNA"/>
</dbReference>
<protein>
    <recommendedName>
        <fullName evidence="5">KfrA N-terminal DNA-binding domain-containing protein</fullName>
    </recommendedName>
</protein>
<reference evidence="3 4" key="1">
    <citation type="submission" date="2018-03" db="EMBL/GenBank/DDBJ databases">
        <title>Comparative genomics illustrates the genes involved in a hyperalkaliphilic mechanisms of Serpentinomonas isolated from highly-alkaline calcium-rich serpentinized springs.</title>
        <authorList>
            <person name="Suzuki S."/>
            <person name="Ishii S."/>
            <person name="Walworth N."/>
            <person name="Bird L."/>
            <person name="Kuenen J.G."/>
            <person name="Nealson K.H."/>
        </authorList>
    </citation>
    <scope>NUCLEOTIDE SEQUENCE [LARGE SCALE GENOMIC DNA]</scope>
    <source>
        <strain evidence="3 4">83</strain>
    </source>
</reference>